<evidence type="ECO:0000256" key="3">
    <source>
        <dbReference type="ARBA" id="ARBA00022490"/>
    </source>
</evidence>
<evidence type="ECO:0000313" key="12">
    <source>
        <dbReference type="Proteomes" id="UP001072034"/>
    </source>
</evidence>
<keyword evidence="5 8" id="KW-0805">Transcription regulation</keyword>
<organism evidence="11 12">
    <name type="scientific">Actinomyces israelii</name>
    <dbReference type="NCBI Taxonomy" id="1659"/>
    <lineage>
        <taxon>Bacteria</taxon>
        <taxon>Bacillati</taxon>
        <taxon>Actinomycetota</taxon>
        <taxon>Actinomycetes</taxon>
        <taxon>Actinomycetales</taxon>
        <taxon>Actinomycetaceae</taxon>
        <taxon>Actinomyces</taxon>
    </lineage>
</organism>
<evidence type="ECO:0000259" key="9">
    <source>
        <dbReference type="Pfam" id="PF01316"/>
    </source>
</evidence>
<dbReference type="InterPro" id="IPR036251">
    <property type="entry name" value="Arg_repress_C_sf"/>
</dbReference>
<protein>
    <recommendedName>
        <fullName evidence="8">Arginine repressor</fullName>
    </recommendedName>
</protein>
<evidence type="ECO:0000256" key="2">
    <source>
        <dbReference type="ARBA" id="ARBA00008316"/>
    </source>
</evidence>
<keyword evidence="3 8" id="KW-0963">Cytoplasm</keyword>
<evidence type="ECO:0000256" key="6">
    <source>
        <dbReference type="ARBA" id="ARBA00023125"/>
    </source>
</evidence>
<keyword evidence="8" id="KW-0028">Amino-acid biosynthesis</keyword>
<dbReference type="HAMAP" id="MF_00173">
    <property type="entry name" value="Arg_repressor"/>
    <property type="match status" value="1"/>
</dbReference>
<reference evidence="11" key="1">
    <citation type="submission" date="2022-10" db="EMBL/GenBank/DDBJ databases">
        <title>Genome sequence of Actinomyces israelii ATCC 10048.</title>
        <authorList>
            <person name="Watt R.M."/>
            <person name="Tong W.M."/>
        </authorList>
    </citation>
    <scope>NUCLEOTIDE SEQUENCE</scope>
    <source>
        <strain evidence="11">ATCC 10048</strain>
    </source>
</reference>
<dbReference type="InterPro" id="IPR036390">
    <property type="entry name" value="WH_DNA-bd_sf"/>
</dbReference>
<dbReference type="Gene3D" id="1.10.10.10">
    <property type="entry name" value="Winged helix-like DNA-binding domain superfamily/Winged helix DNA-binding domain"/>
    <property type="match status" value="1"/>
</dbReference>
<evidence type="ECO:0000256" key="4">
    <source>
        <dbReference type="ARBA" id="ARBA00022491"/>
    </source>
</evidence>
<dbReference type="Pfam" id="PF01316">
    <property type="entry name" value="Arg_repressor"/>
    <property type="match status" value="1"/>
</dbReference>
<dbReference type="RefSeq" id="WP_268918606.1">
    <property type="nucleotide sequence ID" value="NZ_CP124548.1"/>
</dbReference>
<proteinExistence type="inferred from homology"/>
<dbReference type="EMBL" id="JAPTMY010000050">
    <property type="protein sequence ID" value="MCZ0859389.1"/>
    <property type="molecule type" value="Genomic_DNA"/>
</dbReference>
<keyword evidence="4 8" id="KW-0678">Repressor</keyword>
<dbReference type="InterPro" id="IPR001669">
    <property type="entry name" value="Arg_repress"/>
</dbReference>
<dbReference type="SUPFAM" id="SSF46785">
    <property type="entry name" value="Winged helix' DNA-binding domain"/>
    <property type="match status" value="1"/>
</dbReference>
<dbReference type="InterPro" id="IPR036388">
    <property type="entry name" value="WH-like_DNA-bd_sf"/>
</dbReference>
<dbReference type="PANTHER" id="PTHR34471">
    <property type="entry name" value="ARGININE REPRESSOR"/>
    <property type="match status" value="1"/>
</dbReference>
<dbReference type="Proteomes" id="UP001072034">
    <property type="component" value="Unassembled WGS sequence"/>
</dbReference>
<keyword evidence="8" id="KW-0055">Arginine biosynthesis</keyword>
<comment type="pathway">
    <text evidence="8">Amino-acid biosynthesis; L-arginine biosynthesis [regulation].</text>
</comment>
<keyword evidence="7 8" id="KW-0804">Transcription</keyword>
<feature type="domain" description="Arginine repressor C-terminal" evidence="10">
    <location>
        <begin position="106"/>
        <end position="170"/>
    </location>
</feature>
<dbReference type="PRINTS" id="PR01467">
    <property type="entry name" value="ARGREPRESSOR"/>
</dbReference>
<evidence type="ECO:0000313" key="11">
    <source>
        <dbReference type="EMBL" id="MCZ0859389.1"/>
    </source>
</evidence>
<gene>
    <name evidence="8" type="primary">argR</name>
    <name evidence="11" type="ORF">OHJ16_15240</name>
</gene>
<dbReference type="Pfam" id="PF02863">
    <property type="entry name" value="Arg_repressor_C"/>
    <property type="match status" value="1"/>
</dbReference>
<evidence type="ECO:0000256" key="5">
    <source>
        <dbReference type="ARBA" id="ARBA00023015"/>
    </source>
</evidence>
<evidence type="ECO:0000256" key="1">
    <source>
        <dbReference type="ARBA" id="ARBA00004496"/>
    </source>
</evidence>
<dbReference type="InterPro" id="IPR020900">
    <property type="entry name" value="Arg_repress_DNA-bd"/>
</dbReference>
<keyword evidence="12" id="KW-1185">Reference proteome</keyword>
<name>A0ABT4ICB8_9ACTO</name>
<dbReference type="InterPro" id="IPR020899">
    <property type="entry name" value="Arg_repress_C"/>
</dbReference>
<feature type="domain" description="Arginine repressor DNA-binding" evidence="9">
    <location>
        <begin position="17"/>
        <end position="81"/>
    </location>
</feature>
<dbReference type="Gene3D" id="3.30.1360.40">
    <property type="match status" value="1"/>
</dbReference>
<keyword evidence="6 8" id="KW-0238">DNA-binding</keyword>
<comment type="similarity">
    <text evidence="2 8">Belongs to the ArgR family.</text>
</comment>
<dbReference type="SUPFAM" id="SSF55252">
    <property type="entry name" value="C-terminal domain of arginine repressor"/>
    <property type="match status" value="1"/>
</dbReference>
<evidence type="ECO:0000256" key="7">
    <source>
        <dbReference type="ARBA" id="ARBA00023163"/>
    </source>
</evidence>
<accession>A0ABT4ICB8</accession>
<comment type="function">
    <text evidence="8">Regulates arginine biosynthesis genes.</text>
</comment>
<comment type="caution">
    <text evidence="11">The sequence shown here is derived from an EMBL/GenBank/DDBJ whole genome shotgun (WGS) entry which is preliminary data.</text>
</comment>
<sequence length="190" mass="20177">MNAKSPQEAVDIAARTRAARRRLIERLISTTRIHSQRELQQMLETHGFSVTQATLSRDLKAMRASKARTASGKQVYVLPEAGAPGQKRLPDDAEARANQHLAHLAEELLVSVACAHGDVVLQTPPGAAQLMAAAVDDAMLPGVLGTIAGDDTILIATTGDAAGLAIAQHIASLSKSVPEEIDNRPDRPSR</sequence>
<evidence type="ECO:0000256" key="8">
    <source>
        <dbReference type="HAMAP-Rule" id="MF_00173"/>
    </source>
</evidence>
<evidence type="ECO:0000259" key="10">
    <source>
        <dbReference type="Pfam" id="PF02863"/>
    </source>
</evidence>
<comment type="subcellular location">
    <subcellularLocation>
        <location evidence="1 8">Cytoplasm</location>
    </subcellularLocation>
</comment>
<dbReference type="PANTHER" id="PTHR34471:SF1">
    <property type="entry name" value="ARGININE REPRESSOR"/>
    <property type="match status" value="1"/>
</dbReference>